<sequence>MNATSIVTLAPSVLEARGNNGQELLATDYYDREHVTVETPQYVGMTAGHTVGVRWRGPAFIYDSPIRTVAFPARLAFQVPRWEVLDSIGTTVQVTFSVKRGAAAIEMSGALGLRVQGTPFAPPTYDAARAQVVVSYPSQANGQLVTVRWGGIVVRDTGLTTVVPGSPTRISIPSAWIQENRGRRVNVTYAIGTTSGAPYLFSRTLRLQL</sequence>
<gene>
    <name evidence="1" type="ORF">PAN31108_00300</name>
</gene>
<keyword evidence="2" id="KW-1185">Reference proteome</keyword>
<evidence type="ECO:0000313" key="1">
    <source>
        <dbReference type="EMBL" id="VVD64847.1"/>
    </source>
</evidence>
<dbReference type="OrthoDB" id="6861349at2"/>
<dbReference type="AlphaFoldDB" id="A0A5E4RNE4"/>
<proteinExistence type="predicted"/>
<reference evidence="1 2" key="1">
    <citation type="submission" date="2019-08" db="EMBL/GenBank/DDBJ databases">
        <authorList>
            <person name="Peeters C."/>
        </authorList>
    </citation>
    <scope>NUCLEOTIDE SEQUENCE [LARGE SCALE GENOMIC DNA]</scope>
    <source>
        <strain evidence="1 2">LMG 31108</strain>
    </source>
</reference>
<accession>A0A5E4RNE4</accession>
<protein>
    <submittedName>
        <fullName evidence="1">Uncharacterized protein</fullName>
    </submittedName>
</protein>
<dbReference type="EMBL" id="CABPSB010000001">
    <property type="protein sequence ID" value="VVD64847.1"/>
    <property type="molecule type" value="Genomic_DNA"/>
</dbReference>
<organism evidence="1 2">
    <name type="scientific">Pandoraea anhela</name>
    <dbReference type="NCBI Taxonomy" id="2508295"/>
    <lineage>
        <taxon>Bacteria</taxon>
        <taxon>Pseudomonadati</taxon>
        <taxon>Pseudomonadota</taxon>
        <taxon>Betaproteobacteria</taxon>
        <taxon>Burkholderiales</taxon>
        <taxon>Burkholderiaceae</taxon>
        <taxon>Pandoraea</taxon>
    </lineage>
</organism>
<dbReference type="RefSeq" id="WP_150667129.1">
    <property type="nucleotide sequence ID" value="NZ_CABPSB010000001.1"/>
</dbReference>
<name>A0A5E4RNE4_9BURK</name>
<dbReference type="Proteomes" id="UP000406256">
    <property type="component" value="Unassembled WGS sequence"/>
</dbReference>
<evidence type="ECO:0000313" key="2">
    <source>
        <dbReference type="Proteomes" id="UP000406256"/>
    </source>
</evidence>